<keyword evidence="8" id="KW-0479">Metal-binding</keyword>
<evidence type="ECO:0000259" key="12">
    <source>
        <dbReference type="PROSITE" id="PS50879"/>
    </source>
</evidence>
<dbReference type="AlphaFoldDB" id="A0A7J9NNV5"/>
<dbReference type="FunFam" id="3.40.970.10:FF:000002">
    <property type="entry name" value="Ribonuclease H"/>
    <property type="match status" value="1"/>
</dbReference>
<evidence type="ECO:0000256" key="9">
    <source>
        <dbReference type="ARBA" id="ARBA00022759"/>
    </source>
</evidence>
<dbReference type="InterPro" id="IPR050092">
    <property type="entry name" value="RNase_H"/>
</dbReference>
<comment type="catalytic activity">
    <reaction evidence="1">
        <text>Endonucleolytic cleavage to 5'-phosphomonoester.</text>
        <dbReference type="EC" id="3.1.26.4"/>
    </reaction>
</comment>
<feature type="domain" description="RNase H type-1" evidence="12">
    <location>
        <begin position="65"/>
        <end position="202"/>
    </location>
</feature>
<dbReference type="EC" id="3.1.26.4" evidence="5"/>
<comment type="caution">
    <text evidence="13">The sequence shown here is derived from an EMBL/GenBank/DDBJ whole genome shotgun (WGS) entry which is preliminary data.</text>
</comment>
<dbReference type="CDD" id="cd09277">
    <property type="entry name" value="RNase_HI_bacteria_like"/>
    <property type="match status" value="1"/>
</dbReference>
<comment type="function">
    <text evidence="3">Endonuclease that specifically degrades the RNA of RNA-DNA hybrids.</text>
</comment>
<accession>A0A7J9NNV5</accession>
<evidence type="ECO:0000256" key="4">
    <source>
        <dbReference type="ARBA" id="ARBA00005300"/>
    </source>
</evidence>
<dbReference type="Proteomes" id="UP000571854">
    <property type="component" value="Unassembled WGS sequence"/>
</dbReference>
<comment type="cofactor">
    <cofactor evidence="2">
        <name>Mg(2+)</name>
        <dbReference type="ChEBI" id="CHEBI:18420"/>
    </cofactor>
</comment>
<dbReference type="InterPro" id="IPR011320">
    <property type="entry name" value="RNase_H1_N"/>
</dbReference>
<dbReference type="PANTHER" id="PTHR10642">
    <property type="entry name" value="RIBONUCLEASE H1"/>
    <property type="match status" value="1"/>
</dbReference>
<dbReference type="Gene3D" id="3.30.420.10">
    <property type="entry name" value="Ribonuclease H-like superfamily/Ribonuclease H"/>
    <property type="match status" value="1"/>
</dbReference>
<comment type="similarity">
    <text evidence="4">Belongs to the RNase H family.</text>
</comment>
<evidence type="ECO:0000313" key="14">
    <source>
        <dbReference type="Proteomes" id="UP000571854"/>
    </source>
</evidence>
<dbReference type="InterPro" id="IPR002156">
    <property type="entry name" value="RNaseH_domain"/>
</dbReference>
<evidence type="ECO:0000256" key="5">
    <source>
        <dbReference type="ARBA" id="ARBA00012180"/>
    </source>
</evidence>
<dbReference type="InterPro" id="IPR036397">
    <property type="entry name" value="RNaseH_sf"/>
</dbReference>
<organism evidence="13 14">
    <name type="scientific">Methanococcus maripaludis</name>
    <name type="common">Methanococcus deltae</name>
    <dbReference type="NCBI Taxonomy" id="39152"/>
    <lineage>
        <taxon>Archaea</taxon>
        <taxon>Methanobacteriati</taxon>
        <taxon>Methanobacteriota</taxon>
        <taxon>Methanomada group</taxon>
        <taxon>Methanococci</taxon>
        <taxon>Methanococcales</taxon>
        <taxon>Methanococcaceae</taxon>
        <taxon>Methanococcus</taxon>
    </lineage>
</organism>
<dbReference type="GO" id="GO:0003676">
    <property type="term" value="F:nucleic acid binding"/>
    <property type="evidence" value="ECO:0007669"/>
    <property type="project" value="InterPro"/>
</dbReference>
<dbReference type="SUPFAM" id="SSF55658">
    <property type="entry name" value="L9 N-domain-like"/>
    <property type="match status" value="1"/>
</dbReference>
<dbReference type="InterPro" id="IPR037056">
    <property type="entry name" value="RNase_H1_N_sf"/>
</dbReference>
<keyword evidence="10 13" id="KW-0378">Hydrolase</keyword>
<evidence type="ECO:0000256" key="10">
    <source>
        <dbReference type="ARBA" id="ARBA00022801"/>
    </source>
</evidence>
<dbReference type="PANTHER" id="PTHR10642:SF26">
    <property type="entry name" value="RIBONUCLEASE H1"/>
    <property type="match status" value="1"/>
</dbReference>
<evidence type="ECO:0000256" key="1">
    <source>
        <dbReference type="ARBA" id="ARBA00000077"/>
    </source>
</evidence>
<evidence type="ECO:0000256" key="2">
    <source>
        <dbReference type="ARBA" id="ARBA00001946"/>
    </source>
</evidence>
<name>A0A7J9NNV5_METMI</name>
<evidence type="ECO:0000256" key="11">
    <source>
        <dbReference type="ARBA" id="ARBA00022842"/>
    </source>
</evidence>
<evidence type="ECO:0000256" key="8">
    <source>
        <dbReference type="ARBA" id="ARBA00022723"/>
    </source>
</evidence>
<dbReference type="Gene3D" id="3.40.970.10">
    <property type="entry name" value="Ribonuclease H1, N-terminal domain"/>
    <property type="match status" value="1"/>
</dbReference>
<keyword evidence="11" id="KW-0460">Magnesium</keyword>
<keyword evidence="9" id="KW-0255">Endonuclease</keyword>
<evidence type="ECO:0000256" key="7">
    <source>
        <dbReference type="ARBA" id="ARBA00022722"/>
    </source>
</evidence>
<dbReference type="InterPro" id="IPR009027">
    <property type="entry name" value="Ribosomal_bL9/RNase_H1_N"/>
</dbReference>
<evidence type="ECO:0000256" key="6">
    <source>
        <dbReference type="ARBA" id="ARBA00017721"/>
    </source>
</evidence>
<proteinExistence type="inferred from homology"/>
<dbReference type="InterPro" id="IPR012337">
    <property type="entry name" value="RNaseH-like_sf"/>
</dbReference>
<protein>
    <recommendedName>
        <fullName evidence="6">Ribonuclease H</fullName>
        <ecNumber evidence="5">3.1.26.4</ecNumber>
    </recommendedName>
</protein>
<evidence type="ECO:0000313" key="13">
    <source>
        <dbReference type="EMBL" id="MBA2846719.1"/>
    </source>
</evidence>
<dbReference type="Pfam" id="PF01693">
    <property type="entry name" value="Cauli_VI"/>
    <property type="match status" value="1"/>
</dbReference>
<dbReference type="EMBL" id="JACDUJ010000001">
    <property type="protein sequence ID" value="MBA2846719.1"/>
    <property type="molecule type" value="Genomic_DNA"/>
</dbReference>
<dbReference type="GO" id="GO:0046872">
    <property type="term" value="F:metal ion binding"/>
    <property type="evidence" value="ECO:0007669"/>
    <property type="project" value="UniProtKB-KW"/>
</dbReference>
<evidence type="ECO:0000256" key="3">
    <source>
        <dbReference type="ARBA" id="ARBA00004065"/>
    </source>
</evidence>
<dbReference type="SUPFAM" id="SSF53098">
    <property type="entry name" value="Ribonuclease H-like"/>
    <property type="match status" value="1"/>
</dbReference>
<dbReference type="PROSITE" id="PS50879">
    <property type="entry name" value="RNASE_H_1"/>
    <property type="match status" value="1"/>
</dbReference>
<sequence length="202" mass="22866">MSKIYAVRKGRKTGLFNTWAECENQVKGFSGAEFKSFTSKIDAEDYLNLKSGNKEHVCSNSNEFKKDIMHAWVDGSFNLKNKEYGAGALIVFNGIEKEIKAKGNDTELSKMRNVAGEILASELAMEYAVSKNVKNLVIYHDYLGIEKWCTGEWKTNKSGTIKYKEKCKNYLKKLNIEFIKVKAHSGDKNNEIADKLAKESLL</sequence>
<dbReference type="GO" id="GO:0043137">
    <property type="term" value="P:DNA replication, removal of RNA primer"/>
    <property type="evidence" value="ECO:0007669"/>
    <property type="project" value="TreeGrafter"/>
</dbReference>
<keyword evidence="7" id="KW-0540">Nuclease</keyword>
<gene>
    <name evidence="13" type="ORF">HNP88_000903</name>
</gene>
<reference evidence="13 14" key="1">
    <citation type="submission" date="2020-07" db="EMBL/GenBank/DDBJ databases">
        <title>Genomic Encyclopedia of Type Strains, Phase IV (KMG-V): Genome sequencing to study the core and pangenomes of soil and plant-associated prokaryotes.</title>
        <authorList>
            <person name="Whitman W."/>
        </authorList>
    </citation>
    <scope>NUCLEOTIDE SEQUENCE [LARGE SCALE GENOMIC DNA]</scope>
    <source>
        <strain evidence="13 14">A5</strain>
    </source>
</reference>
<dbReference type="RefSeq" id="WP_181492130.1">
    <property type="nucleotide sequence ID" value="NZ_JACDUJ010000001.1"/>
</dbReference>
<dbReference type="Pfam" id="PF00075">
    <property type="entry name" value="RNase_H"/>
    <property type="match status" value="1"/>
</dbReference>
<dbReference type="GO" id="GO:0004523">
    <property type="term" value="F:RNA-DNA hybrid ribonuclease activity"/>
    <property type="evidence" value="ECO:0007669"/>
    <property type="project" value="UniProtKB-EC"/>
</dbReference>